<feature type="compositionally biased region" description="Pro residues" evidence="1">
    <location>
        <begin position="194"/>
        <end position="212"/>
    </location>
</feature>
<feature type="compositionally biased region" description="Pro residues" evidence="1">
    <location>
        <begin position="337"/>
        <end position="369"/>
    </location>
</feature>
<dbReference type="RefSeq" id="WP_159397941.1">
    <property type="nucleotide sequence ID" value="NZ_CP012673.1"/>
</dbReference>
<feature type="compositionally biased region" description="Pro residues" evidence="1">
    <location>
        <begin position="708"/>
        <end position="759"/>
    </location>
</feature>
<organism evidence="3 4">
    <name type="scientific">Sorangium cellulosum</name>
    <name type="common">Polyangium cellulosum</name>
    <dbReference type="NCBI Taxonomy" id="56"/>
    <lineage>
        <taxon>Bacteria</taxon>
        <taxon>Pseudomonadati</taxon>
        <taxon>Myxococcota</taxon>
        <taxon>Polyangia</taxon>
        <taxon>Polyangiales</taxon>
        <taxon>Polyangiaceae</taxon>
        <taxon>Sorangium</taxon>
    </lineage>
</organism>
<protein>
    <recommendedName>
        <fullName evidence="2">Cyclic nucleotide-binding domain-containing protein</fullName>
    </recommendedName>
</protein>
<proteinExistence type="predicted"/>
<feature type="compositionally biased region" description="Pro residues" evidence="1">
    <location>
        <begin position="480"/>
        <end position="517"/>
    </location>
</feature>
<dbReference type="EMBL" id="CP012673">
    <property type="protein sequence ID" value="AUX47919.1"/>
    <property type="molecule type" value="Genomic_DNA"/>
</dbReference>
<feature type="domain" description="Cyclic nucleotide-binding" evidence="2">
    <location>
        <begin position="1292"/>
        <end position="1399"/>
    </location>
</feature>
<dbReference type="SUPFAM" id="SSF51206">
    <property type="entry name" value="cAMP-binding domain-like"/>
    <property type="match status" value="1"/>
</dbReference>
<gene>
    <name evidence="3" type="ORF">SOCE26_094450</name>
</gene>
<dbReference type="InterPro" id="IPR000595">
    <property type="entry name" value="cNMP-bd_dom"/>
</dbReference>
<dbReference type="Gene3D" id="2.60.120.10">
    <property type="entry name" value="Jelly Rolls"/>
    <property type="match status" value="1"/>
</dbReference>
<feature type="compositionally biased region" description="Pro residues" evidence="1">
    <location>
        <begin position="526"/>
        <end position="598"/>
    </location>
</feature>
<feature type="compositionally biased region" description="Pro residues" evidence="1">
    <location>
        <begin position="219"/>
        <end position="230"/>
    </location>
</feature>
<dbReference type="InterPro" id="IPR014710">
    <property type="entry name" value="RmlC-like_jellyroll"/>
</dbReference>
<feature type="compositionally biased region" description="Pro residues" evidence="1">
    <location>
        <begin position="769"/>
        <end position="781"/>
    </location>
</feature>
<feature type="region of interest" description="Disordered" evidence="1">
    <location>
        <begin position="90"/>
        <end position="310"/>
    </location>
</feature>
<dbReference type="InterPro" id="IPR018490">
    <property type="entry name" value="cNMP-bd_dom_sf"/>
</dbReference>
<feature type="compositionally biased region" description="Pro residues" evidence="1">
    <location>
        <begin position="237"/>
        <end position="265"/>
    </location>
</feature>
<evidence type="ECO:0000313" key="4">
    <source>
        <dbReference type="Proteomes" id="UP000238348"/>
    </source>
</evidence>
<reference evidence="3 4" key="1">
    <citation type="submission" date="2015-09" db="EMBL/GenBank/DDBJ databases">
        <title>Sorangium comparison.</title>
        <authorList>
            <person name="Zaburannyi N."/>
            <person name="Bunk B."/>
            <person name="Overmann J."/>
            <person name="Mueller R."/>
        </authorList>
    </citation>
    <scope>NUCLEOTIDE SEQUENCE [LARGE SCALE GENOMIC DNA]</scope>
    <source>
        <strain evidence="3 4">So ce26</strain>
    </source>
</reference>
<feature type="compositionally biased region" description="Pro residues" evidence="1">
    <location>
        <begin position="420"/>
        <end position="473"/>
    </location>
</feature>
<name>A0A2L0F8Z7_SORCE</name>
<feature type="compositionally biased region" description="Basic and acidic residues" evidence="1">
    <location>
        <begin position="940"/>
        <end position="949"/>
    </location>
</feature>
<evidence type="ECO:0000256" key="1">
    <source>
        <dbReference type="SAM" id="MobiDB-lite"/>
    </source>
</evidence>
<feature type="compositionally biased region" description="Low complexity" evidence="1">
    <location>
        <begin position="396"/>
        <end position="419"/>
    </location>
</feature>
<feature type="compositionally biased region" description="Pro residues" evidence="1">
    <location>
        <begin position="899"/>
        <end position="908"/>
    </location>
</feature>
<feature type="compositionally biased region" description="Low complexity" evidence="1">
    <location>
        <begin position="957"/>
        <end position="968"/>
    </location>
</feature>
<dbReference type="Proteomes" id="UP000238348">
    <property type="component" value="Chromosome"/>
</dbReference>
<sequence>MANRVVALPEPHPDDDEDVVWGISTATALWARGERRDAIVWLRRAAEAAGVAGQPFRASEIGLCATALEEVMASELGEPSDPDLLETIASETADEDPPSDDDGPPSDEQTWRRRRSLTEELRASMPSIEIDLFEPISEPELTAGAERLPPPAPPPRILPPPPPGAAGAPGAVARPIATYPSAPAGVLPGSASQPAPPPPPITPPVAQQPPGAPVARPAPSAPPPPFPPQAQPGAPRSYPPAAAPPPQPGAPYYPPPVAPSAPPLAVPSAQTGVVYRSQPPPASPFAPTPSASGLQPAQPPPPPSFRAPMVTEPLLSLEEYAYFTPPLAQVAAPIPPAAAPAVPYPSSPPPLRRSSAPPYPSPSPAPPEPLGVLPPSQERGRSDSVRPPQPPPPLGARPLSEPPIGALLPPLAPSAMPASPLGPPPLPRFIAEPPPGAAALPAPPHPPYFGPASAPPHPPYFGPASAPPQPPSFGPASTLPQPPSFGPASAPPQPPSFGPASAPPQPPSFGPAPPQPPSFGLAPAPASQPPSFGPLPAPHPPSFAPARPQPPPAPPFSSAAPPRPQPLPPPASAAPPPPNPLPPPPLPPRPQPLPPPTAPAAATPASVPPPPFALPPQPLPPPTAPAPATPASVPPPPFALPPQPLPPPTAPAAATPASVPPPPFAPPPQPLAAPAPPAPATLTSAAPPPPFAPPPPAPPALSLSASAAPPPPPVAPSLLQVPPPASPPVPSSASVAPPPPPVAPPPPAASVAPSPPAAPPLAASQPAASVPPPAGPAPSSPPSTAAAPGEEQRQDEDSSAIHVEDQGAATTPARTGAAGPAARTGVSKRKPREPILDPWSDDAEIAAPPRPAQATMTPSGDTYLVALRPPSAPQVGDEDEVITSAAPLDLTLKRKPISARPPVPPAVRPRPATLPGNEPPGHVGTSATSIPTKNAAVPESRNDKHEPRATTEMSPQTSVSTSAGTVVVELSDPEHEALPPSPSLREVPAPAPQTAHPDDVRQTKASEPAEMPASEEAEDPALRPQGTTQPTAEPGVDAEVLDDADIALDEEPASGEATSGERASVEPVSVEPDSVPLPPRAAAAPTQGEHDALLGIAGPPELTAAALSGPDVVEDLSLLASALDLPTDPPPEPRAVEAPDLGPESVPGLAAASGERAAAITGRDLEQIEAFADLPEEMHDELARAAHVGDLAPDEELAVSGAALVLHGKASVCANIVDTPAARAAIRTLVPSRGTLGDGIPLRVVAGAGGARVAIWDQATIDDALRTCPWVLEELRAVADRLQALAGATMGPLGELEETLLRRILGRLRLRGLEPGEQLIHAGNPMPGLVLVGAGALELVDERSQEITGGARSGELLFASELLAGQPAPSIARAAAGGALVLIADHPVLRELFESTPELLSILAQAVSLRA</sequence>
<feature type="compositionally biased region" description="Pro residues" evidence="1">
    <location>
        <begin position="686"/>
        <end position="699"/>
    </location>
</feature>
<feature type="compositionally biased region" description="Pro residues" evidence="1">
    <location>
        <begin position="148"/>
        <end position="164"/>
    </location>
</feature>
<feature type="compositionally biased region" description="Pro residues" evidence="1">
    <location>
        <begin position="658"/>
        <end position="679"/>
    </location>
</feature>
<evidence type="ECO:0000313" key="3">
    <source>
        <dbReference type="EMBL" id="AUX47919.1"/>
    </source>
</evidence>
<feature type="region of interest" description="Disordered" evidence="1">
    <location>
        <begin position="337"/>
        <end position="880"/>
    </location>
</feature>
<feature type="region of interest" description="Disordered" evidence="1">
    <location>
        <begin position="893"/>
        <end position="1094"/>
    </location>
</feature>
<feature type="compositionally biased region" description="Acidic residues" evidence="1">
    <location>
        <begin position="1039"/>
        <end position="1053"/>
    </location>
</feature>
<dbReference type="OrthoDB" id="5513711at2"/>
<dbReference type="PROSITE" id="PS50042">
    <property type="entry name" value="CNMP_BINDING_3"/>
    <property type="match status" value="1"/>
</dbReference>
<feature type="compositionally biased region" description="Pro residues" evidence="1">
    <location>
        <begin position="278"/>
        <end position="287"/>
    </location>
</feature>
<evidence type="ECO:0000259" key="2">
    <source>
        <dbReference type="PROSITE" id="PS50042"/>
    </source>
</evidence>
<feature type="compositionally biased region" description="Pro residues" evidence="1">
    <location>
        <begin position="606"/>
        <end position="650"/>
    </location>
</feature>
<feature type="compositionally biased region" description="Low complexity" evidence="1">
    <location>
        <begin position="1065"/>
        <end position="1074"/>
    </location>
</feature>
<accession>A0A2L0F8Z7</accession>
<feature type="compositionally biased region" description="Acidic residues" evidence="1">
    <location>
        <begin position="92"/>
        <end position="105"/>
    </location>
</feature>
<feature type="compositionally biased region" description="Low complexity" evidence="1">
    <location>
        <begin position="165"/>
        <end position="177"/>
    </location>
</feature>
<feature type="compositionally biased region" description="Low complexity" evidence="1">
    <location>
        <begin position="807"/>
        <end position="825"/>
    </location>
</feature>